<organism evidence="1">
    <name type="scientific">Oikopleura dioica</name>
    <name type="common">Tunicate</name>
    <dbReference type="NCBI Taxonomy" id="34765"/>
    <lineage>
        <taxon>Eukaryota</taxon>
        <taxon>Metazoa</taxon>
        <taxon>Chordata</taxon>
        <taxon>Tunicata</taxon>
        <taxon>Appendicularia</taxon>
        <taxon>Copelata</taxon>
        <taxon>Oikopleuridae</taxon>
        <taxon>Oikopleura</taxon>
    </lineage>
</organism>
<protein>
    <submittedName>
        <fullName evidence="1">Uncharacterized protein</fullName>
    </submittedName>
</protein>
<accession>E4XDY8</accession>
<evidence type="ECO:0000313" key="2">
    <source>
        <dbReference type="Proteomes" id="UP000001307"/>
    </source>
</evidence>
<sequence length="93" mass="10885">MFFCREDWLNCQGFGVVHFWKRRYRAQSANKAALRKCSCRFRTVTRLLRDGPGCQREALFSLSDCEILQVGLRQTDEERLDQSNANAYFGADR</sequence>
<reference evidence="1" key="1">
    <citation type="journal article" date="2010" name="Science">
        <title>Plasticity of animal genome architecture unmasked by rapid evolution of a pelagic tunicate.</title>
        <authorList>
            <person name="Denoeud F."/>
            <person name="Henriet S."/>
            <person name="Mungpakdee S."/>
            <person name="Aury J.M."/>
            <person name="Da Silva C."/>
            <person name="Brinkmann H."/>
            <person name="Mikhaleva J."/>
            <person name="Olsen L.C."/>
            <person name="Jubin C."/>
            <person name="Canestro C."/>
            <person name="Bouquet J.M."/>
            <person name="Danks G."/>
            <person name="Poulain J."/>
            <person name="Campsteijn C."/>
            <person name="Adamski M."/>
            <person name="Cross I."/>
            <person name="Yadetie F."/>
            <person name="Muffato M."/>
            <person name="Louis A."/>
            <person name="Butcher S."/>
            <person name="Tsagkogeorga G."/>
            <person name="Konrad A."/>
            <person name="Singh S."/>
            <person name="Jensen M.F."/>
            <person name="Cong E.H."/>
            <person name="Eikeseth-Otteraa H."/>
            <person name="Noel B."/>
            <person name="Anthouard V."/>
            <person name="Porcel B.M."/>
            <person name="Kachouri-Lafond R."/>
            <person name="Nishino A."/>
            <person name="Ugolini M."/>
            <person name="Chourrout P."/>
            <person name="Nishida H."/>
            <person name="Aasland R."/>
            <person name="Huzurbazar S."/>
            <person name="Westhof E."/>
            <person name="Delsuc F."/>
            <person name="Lehrach H."/>
            <person name="Reinhardt R."/>
            <person name="Weissenbach J."/>
            <person name="Roy S.W."/>
            <person name="Artiguenave F."/>
            <person name="Postlethwait J.H."/>
            <person name="Manak J.R."/>
            <person name="Thompson E.M."/>
            <person name="Jaillon O."/>
            <person name="Du Pasquier L."/>
            <person name="Boudinot P."/>
            <person name="Liberles D.A."/>
            <person name="Volff J.N."/>
            <person name="Philippe H."/>
            <person name="Lenhard B."/>
            <person name="Roest Crollius H."/>
            <person name="Wincker P."/>
            <person name="Chourrout D."/>
        </authorList>
    </citation>
    <scope>NUCLEOTIDE SEQUENCE [LARGE SCALE GENOMIC DNA]</scope>
</reference>
<dbReference type="InParanoid" id="E4XDY8"/>
<dbReference type="Proteomes" id="UP000001307">
    <property type="component" value="Unassembled WGS sequence"/>
</dbReference>
<dbReference type="EMBL" id="FN653040">
    <property type="protein sequence ID" value="CBY19377.1"/>
    <property type="molecule type" value="Genomic_DNA"/>
</dbReference>
<proteinExistence type="predicted"/>
<dbReference type="AlphaFoldDB" id="E4XDY8"/>
<evidence type="ECO:0000313" key="1">
    <source>
        <dbReference type="EMBL" id="CBY19377.1"/>
    </source>
</evidence>
<name>E4XDY8_OIKDI</name>
<keyword evidence="2" id="KW-1185">Reference proteome</keyword>
<gene>
    <name evidence="1" type="ORF">GSOID_T00008387001</name>
</gene>